<gene>
    <name evidence="6 7" type="primary">rsmG</name>
    <name evidence="7" type="ORF">FV139_08855</name>
</gene>
<dbReference type="SUPFAM" id="SSF53335">
    <property type="entry name" value="S-adenosyl-L-methionine-dependent methyltransferases"/>
    <property type="match status" value="1"/>
</dbReference>
<dbReference type="AlphaFoldDB" id="A0A5C9A330"/>
<evidence type="ECO:0000256" key="1">
    <source>
        <dbReference type="ARBA" id="ARBA00022490"/>
    </source>
</evidence>
<evidence type="ECO:0000256" key="3">
    <source>
        <dbReference type="ARBA" id="ARBA00022603"/>
    </source>
</evidence>
<evidence type="ECO:0000256" key="2">
    <source>
        <dbReference type="ARBA" id="ARBA00022552"/>
    </source>
</evidence>
<evidence type="ECO:0000256" key="4">
    <source>
        <dbReference type="ARBA" id="ARBA00022679"/>
    </source>
</evidence>
<dbReference type="NCBIfam" id="TIGR00138">
    <property type="entry name" value="rsmG_gidB"/>
    <property type="match status" value="1"/>
</dbReference>
<comment type="similarity">
    <text evidence="6">Belongs to the methyltransferase superfamily. RNA methyltransferase RsmG family.</text>
</comment>
<evidence type="ECO:0000313" key="7">
    <source>
        <dbReference type="EMBL" id="TXS93741.1"/>
    </source>
</evidence>
<evidence type="ECO:0000256" key="6">
    <source>
        <dbReference type="HAMAP-Rule" id="MF_00074"/>
    </source>
</evidence>
<dbReference type="EMBL" id="VRZA01000003">
    <property type="protein sequence ID" value="TXS93741.1"/>
    <property type="molecule type" value="Genomic_DNA"/>
</dbReference>
<keyword evidence="2 6" id="KW-0698">rRNA processing</keyword>
<sequence>MPDPALRAELAAGCQKLEVDVSPAQLDLLCEYLALLAKWNRAYNLTAVRDPAEMVRKHLLDSLAIAPLVLGQRLIDVGTGGGLPGVPLSILYPQREFHLLDSNSKKTRFLFQVKTALGLDNMTVHHARVESFQPEALFDTVLSRAFASLQDMVSGCRHLLADGGHFQAMKGIFPETEIADLAGVCEILAVTPLEVPGLAEQRHLVDMRLLSPGAS</sequence>
<dbReference type="GO" id="GO:0070043">
    <property type="term" value="F:rRNA (guanine-N7-)-methyltransferase activity"/>
    <property type="evidence" value="ECO:0007669"/>
    <property type="project" value="UniProtKB-UniRule"/>
</dbReference>
<protein>
    <recommendedName>
        <fullName evidence="6">Ribosomal RNA small subunit methyltransferase G</fullName>
        <ecNumber evidence="6">2.1.1.170</ecNumber>
    </recommendedName>
    <alternativeName>
        <fullName evidence="6">16S rRNA 7-methylguanosine methyltransferase</fullName>
        <shortName evidence="6">16S rRNA m7G methyltransferase</shortName>
    </alternativeName>
</protein>
<dbReference type="Proteomes" id="UP000321039">
    <property type="component" value="Unassembled WGS sequence"/>
</dbReference>
<comment type="function">
    <text evidence="6">Specifically methylates the N7 position of guanine in position 527 of 16S rRNA.</text>
</comment>
<dbReference type="InterPro" id="IPR029063">
    <property type="entry name" value="SAM-dependent_MTases_sf"/>
</dbReference>
<dbReference type="Gene3D" id="3.40.50.150">
    <property type="entry name" value="Vaccinia Virus protein VP39"/>
    <property type="match status" value="1"/>
</dbReference>
<feature type="binding site" evidence="6">
    <location>
        <position position="144"/>
    </location>
    <ligand>
        <name>S-adenosyl-L-methionine</name>
        <dbReference type="ChEBI" id="CHEBI:59789"/>
    </ligand>
</feature>
<proteinExistence type="inferred from homology"/>
<dbReference type="RefSeq" id="WP_148068084.1">
    <property type="nucleotide sequence ID" value="NZ_VRZA01000003.1"/>
</dbReference>
<feature type="binding site" evidence="6">
    <location>
        <begin position="129"/>
        <end position="130"/>
    </location>
    <ligand>
        <name>S-adenosyl-L-methionine</name>
        <dbReference type="ChEBI" id="CHEBI:59789"/>
    </ligand>
</feature>
<feature type="binding site" evidence="6">
    <location>
        <position position="78"/>
    </location>
    <ligand>
        <name>S-adenosyl-L-methionine</name>
        <dbReference type="ChEBI" id="CHEBI:59789"/>
    </ligand>
</feature>
<reference evidence="7 8" key="1">
    <citation type="submission" date="2019-08" db="EMBL/GenBank/DDBJ databases">
        <title>Parahaliea maris sp. nov., isolated from the surface seawater.</title>
        <authorList>
            <person name="Liu Y."/>
        </authorList>
    </citation>
    <scope>NUCLEOTIDE SEQUENCE [LARGE SCALE GENOMIC DNA]</scope>
    <source>
        <strain evidence="7 8">HSLHS9</strain>
    </source>
</reference>
<accession>A0A5C9A330</accession>
<evidence type="ECO:0000256" key="5">
    <source>
        <dbReference type="ARBA" id="ARBA00022691"/>
    </source>
</evidence>
<dbReference type="Pfam" id="PF02527">
    <property type="entry name" value="GidB"/>
    <property type="match status" value="1"/>
</dbReference>
<comment type="subcellular location">
    <subcellularLocation>
        <location evidence="6">Cytoplasm</location>
    </subcellularLocation>
</comment>
<comment type="caution">
    <text evidence="7">The sequence shown here is derived from an EMBL/GenBank/DDBJ whole genome shotgun (WGS) entry which is preliminary data.</text>
</comment>
<evidence type="ECO:0000313" key="8">
    <source>
        <dbReference type="Proteomes" id="UP000321039"/>
    </source>
</evidence>
<keyword evidence="4 6" id="KW-0808">Transferase</keyword>
<dbReference type="HAMAP" id="MF_00074">
    <property type="entry name" value="16SrRNA_methyltr_G"/>
    <property type="match status" value="1"/>
</dbReference>
<dbReference type="CDD" id="cd02440">
    <property type="entry name" value="AdoMet_MTases"/>
    <property type="match status" value="1"/>
</dbReference>
<dbReference type="PANTHER" id="PTHR31760:SF0">
    <property type="entry name" value="S-ADENOSYL-L-METHIONINE-DEPENDENT METHYLTRANSFERASES SUPERFAMILY PROTEIN"/>
    <property type="match status" value="1"/>
</dbReference>
<name>A0A5C9A330_9GAMM</name>
<keyword evidence="8" id="KW-1185">Reference proteome</keyword>
<comment type="caution">
    <text evidence="6">Lacks conserved residue(s) required for the propagation of feature annotation.</text>
</comment>
<dbReference type="EC" id="2.1.1.170" evidence="6"/>
<comment type="catalytic activity">
    <reaction evidence="6">
        <text>guanosine(527) in 16S rRNA + S-adenosyl-L-methionine = N(7)-methylguanosine(527) in 16S rRNA + S-adenosyl-L-homocysteine</text>
        <dbReference type="Rhea" id="RHEA:42732"/>
        <dbReference type="Rhea" id="RHEA-COMP:10209"/>
        <dbReference type="Rhea" id="RHEA-COMP:10210"/>
        <dbReference type="ChEBI" id="CHEBI:57856"/>
        <dbReference type="ChEBI" id="CHEBI:59789"/>
        <dbReference type="ChEBI" id="CHEBI:74269"/>
        <dbReference type="ChEBI" id="CHEBI:74480"/>
        <dbReference type="EC" id="2.1.1.170"/>
    </reaction>
</comment>
<dbReference type="PANTHER" id="PTHR31760">
    <property type="entry name" value="S-ADENOSYL-L-METHIONINE-DEPENDENT METHYLTRANSFERASES SUPERFAMILY PROTEIN"/>
    <property type="match status" value="1"/>
</dbReference>
<keyword evidence="5 6" id="KW-0949">S-adenosyl-L-methionine</keyword>
<dbReference type="PIRSF" id="PIRSF003078">
    <property type="entry name" value="GidB"/>
    <property type="match status" value="1"/>
</dbReference>
<keyword evidence="3 6" id="KW-0489">Methyltransferase</keyword>
<keyword evidence="1 6" id="KW-0963">Cytoplasm</keyword>
<organism evidence="7 8">
    <name type="scientific">Parahaliea maris</name>
    <dbReference type="NCBI Taxonomy" id="2716870"/>
    <lineage>
        <taxon>Bacteria</taxon>
        <taxon>Pseudomonadati</taxon>
        <taxon>Pseudomonadota</taxon>
        <taxon>Gammaproteobacteria</taxon>
        <taxon>Cellvibrionales</taxon>
        <taxon>Halieaceae</taxon>
        <taxon>Parahaliea</taxon>
    </lineage>
</organism>
<dbReference type="GO" id="GO:0005829">
    <property type="term" value="C:cytosol"/>
    <property type="evidence" value="ECO:0007669"/>
    <property type="project" value="TreeGrafter"/>
</dbReference>
<dbReference type="InterPro" id="IPR003682">
    <property type="entry name" value="rRNA_ssu_MeTfrase_G"/>
</dbReference>
<feature type="binding site" evidence="6">
    <location>
        <position position="83"/>
    </location>
    <ligand>
        <name>S-adenosyl-L-methionine</name>
        <dbReference type="ChEBI" id="CHEBI:59789"/>
    </ligand>
</feature>